<dbReference type="Proteomes" id="UP001401887">
    <property type="component" value="Unassembled WGS sequence"/>
</dbReference>
<dbReference type="Gene3D" id="3.60.20.10">
    <property type="entry name" value="Glutamine Phosphoribosylpyrophosphate, subunit 1, domain 1"/>
    <property type="match status" value="1"/>
</dbReference>
<dbReference type="InterPro" id="IPR029055">
    <property type="entry name" value="Ntn_hydrolases_N"/>
</dbReference>
<dbReference type="InterPro" id="IPR017932">
    <property type="entry name" value="GATase_2_dom"/>
</dbReference>
<dbReference type="RefSeq" id="WP_345465380.1">
    <property type="nucleotide sequence ID" value="NZ_BAABRP010000009.1"/>
</dbReference>
<dbReference type="SUPFAM" id="SSF56235">
    <property type="entry name" value="N-terminal nucleophile aminohydrolases (Ntn hydrolases)"/>
    <property type="match status" value="1"/>
</dbReference>
<accession>A0ABP9W8F4</accession>
<evidence type="ECO:0000313" key="3">
    <source>
        <dbReference type="EMBL" id="GAA5513624.1"/>
    </source>
</evidence>
<dbReference type="CDD" id="cd00352">
    <property type="entry name" value="Gn_AT_II"/>
    <property type="match status" value="1"/>
</dbReference>
<keyword evidence="4" id="KW-1185">Reference proteome</keyword>
<reference evidence="3 4" key="1">
    <citation type="submission" date="2024-02" db="EMBL/GenBank/DDBJ databases">
        <title>Deinococcus carri NBRC 110142.</title>
        <authorList>
            <person name="Ichikawa N."/>
            <person name="Katano-Makiyama Y."/>
            <person name="Hidaka K."/>
        </authorList>
    </citation>
    <scope>NUCLEOTIDE SEQUENCE [LARGE SCALE GENOMIC DNA]</scope>
    <source>
        <strain evidence="3 4">NBRC 110142</strain>
    </source>
</reference>
<gene>
    <name evidence="3" type="ORF">Dcar01_02368</name>
</gene>
<evidence type="ECO:0000259" key="2">
    <source>
        <dbReference type="PROSITE" id="PS51278"/>
    </source>
</evidence>
<sequence length="221" mass="22607">MCGLFGFWRSGGPPEADRLRGLALAAGTRGPHAHGWATAGKRHVRLGPVDGAALSTVVDSVVGHARLATAGAHDDLACAQPLQAERLFVAHNGTVPGAALLAERHGLAPQTASDSEVLALLLARTDLGAGVTTLLDTVAPGVPLALLVLAGDGRVLAARRGHPLHALTRREGTYLCSLPFPGSAPLPDATVTVYGPGGAAQHPLSTTASLRRHTGGPQWTR</sequence>
<feature type="region of interest" description="Disordered" evidence="1">
    <location>
        <begin position="197"/>
        <end position="221"/>
    </location>
</feature>
<evidence type="ECO:0000256" key="1">
    <source>
        <dbReference type="SAM" id="MobiDB-lite"/>
    </source>
</evidence>
<dbReference type="PROSITE" id="PS51278">
    <property type="entry name" value="GATASE_TYPE_2"/>
    <property type="match status" value="1"/>
</dbReference>
<name>A0ABP9W8F4_9DEIO</name>
<dbReference type="Pfam" id="PF13522">
    <property type="entry name" value="GATase_6"/>
    <property type="match status" value="1"/>
</dbReference>
<feature type="domain" description="Glutamine amidotransferase type-2" evidence="2">
    <location>
        <begin position="2"/>
        <end position="221"/>
    </location>
</feature>
<organism evidence="3 4">
    <name type="scientific">Deinococcus carri</name>
    <dbReference type="NCBI Taxonomy" id="1211323"/>
    <lineage>
        <taxon>Bacteria</taxon>
        <taxon>Thermotogati</taxon>
        <taxon>Deinococcota</taxon>
        <taxon>Deinococci</taxon>
        <taxon>Deinococcales</taxon>
        <taxon>Deinococcaceae</taxon>
        <taxon>Deinococcus</taxon>
    </lineage>
</organism>
<proteinExistence type="predicted"/>
<comment type="caution">
    <text evidence="3">The sequence shown here is derived from an EMBL/GenBank/DDBJ whole genome shotgun (WGS) entry which is preliminary data.</text>
</comment>
<dbReference type="EMBL" id="BAABRP010000009">
    <property type="protein sequence ID" value="GAA5513624.1"/>
    <property type="molecule type" value="Genomic_DNA"/>
</dbReference>
<evidence type="ECO:0000313" key="4">
    <source>
        <dbReference type="Proteomes" id="UP001401887"/>
    </source>
</evidence>
<protein>
    <recommendedName>
        <fullName evidence="2">Glutamine amidotransferase type-2 domain-containing protein</fullName>
    </recommendedName>
</protein>